<dbReference type="GO" id="GO:0005506">
    <property type="term" value="F:iron ion binding"/>
    <property type="evidence" value="ECO:0007669"/>
    <property type="project" value="InterPro"/>
</dbReference>
<dbReference type="PROSITE" id="PS00086">
    <property type="entry name" value="CYTOCHROME_P450"/>
    <property type="match status" value="1"/>
</dbReference>
<dbReference type="GO" id="GO:0020037">
    <property type="term" value="F:heme binding"/>
    <property type="evidence" value="ECO:0007669"/>
    <property type="project" value="InterPro"/>
</dbReference>
<evidence type="ECO:0000256" key="6">
    <source>
        <dbReference type="ARBA" id="ARBA00023002"/>
    </source>
</evidence>
<evidence type="ECO:0000256" key="8">
    <source>
        <dbReference type="ARBA" id="ARBA00023033"/>
    </source>
</evidence>
<dbReference type="PRINTS" id="PR00385">
    <property type="entry name" value="P450"/>
</dbReference>
<dbReference type="InterPro" id="IPR017972">
    <property type="entry name" value="Cyt_P450_CS"/>
</dbReference>
<keyword evidence="8 10" id="KW-0503">Monooxygenase</keyword>
<evidence type="ECO:0000256" key="2">
    <source>
        <dbReference type="ARBA" id="ARBA00005179"/>
    </source>
</evidence>
<comment type="pathway">
    <text evidence="2">Secondary metabolite biosynthesis.</text>
</comment>
<feature type="binding site" description="axial binding residue" evidence="9">
    <location>
        <position position="453"/>
    </location>
    <ligand>
        <name>heme</name>
        <dbReference type="ChEBI" id="CHEBI:30413"/>
    </ligand>
    <ligandPart>
        <name>Fe</name>
        <dbReference type="ChEBI" id="CHEBI:18248"/>
    </ligandPart>
</feature>
<evidence type="ECO:0000256" key="9">
    <source>
        <dbReference type="PIRSR" id="PIRSR602401-1"/>
    </source>
</evidence>
<dbReference type="Pfam" id="PF00067">
    <property type="entry name" value="p450"/>
    <property type="match status" value="1"/>
</dbReference>
<protein>
    <recommendedName>
        <fullName evidence="14">Cytochrome P450</fullName>
    </recommendedName>
</protein>
<dbReference type="STRING" id="914234.M2PF61"/>
<evidence type="ECO:0000256" key="11">
    <source>
        <dbReference type="SAM" id="SignalP"/>
    </source>
</evidence>
<dbReference type="InterPro" id="IPR002401">
    <property type="entry name" value="Cyt_P450_E_grp-I"/>
</dbReference>
<gene>
    <name evidence="12" type="ORF">CERSUDRAFT_54984</name>
</gene>
<evidence type="ECO:0008006" key="14">
    <source>
        <dbReference type="Google" id="ProtNLM"/>
    </source>
</evidence>
<evidence type="ECO:0000256" key="7">
    <source>
        <dbReference type="ARBA" id="ARBA00023004"/>
    </source>
</evidence>
<dbReference type="EMBL" id="KB445802">
    <property type="protein sequence ID" value="EMD34544.1"/>
    <property type="molecule type" value="Genomic_DNA"/>
</dbReference>
<evidence type="ECO:0000256" key="5">
    <source>
        <dbReference type="ARBA" id="ARBA00022723"/>
    </source>
</evidence>
<dbReference type="InterPro" id="IPR036396">
    <property type="entry name" value="Cyt_P450_sf"/>
</dbReference>
<keyword evidence="7 9" id="KW-0408">Iron</keyword>
<feature type="chain" id="PRO_5004022147" description="Cytochrome P450" evidence="11">
    <location>
        <begin position="18"/>
        <end position="516"/>
    </location>
</feature>
<dbReference type="OrthoDB" id="1470350at2759"/>
<evidence type="ECO:0000256" key="3">
    <source>
        <dbReference type="ARBA" id="ARBA00010617"/>
    </source>
</evidence>
<keyword evidence="4 9" id="KW-0349">Heme</keyword>
<dbReference type="HOGENOM" id="CLU_001570_5_11_1"/>
<dbReference type="PRINTS" id="PR00463">
    <property type="entry name" value="EP450I"/>
</dbReference>
<keyword evidence="5 9" id="KW-0479">Metal-binding</keyword>
<evidence type="ECO:0000256" key="1">
    <source>
        <dbReference type="ARBA" id="ARBA00001971"/>
    </source>
</evidence>
<accession>M2PF61</accession>
<feature type="signal peptide" evidence="11">
    <location>
        <begin position="1"/>
        <end position="17"/>
    </location>
</feature>
<comment type="cofactor">
    <cofactor evidence="1 9">
        <name>heme</name>
        <dbReference type="ChEBI" id="CHEBI:30413"/>
    </cofactor>
</comment>
<dbReference type="PANTHER" id="PTHR24305:SF166">
    <property type="entry name" value="CYTOCHROME P450 12A4, MITOCHONDRIAL-RELATED"/>
    <property type="match status" value="1"/>
</dbReference>
<dbReference type="InterPro" id="IPR050121">
    <property type="entry name" value="Cytochrome_P450_monoxygenase"/>
</dbReference>
<dbReference type="Proteomes" id="UP000016930">
    <property type="component" value="Unassembled WGS sequence"/>
</dbReference>
<comment type="similarity">
    <text evidence="3 10">Belongs to the cytochrome P450 family.</text>
</comment>
<proteinExistence type="inferred from homology"/>
<evidence type="ECO:0000313" key="12">
    <source>
        <dbReference type="EMBL" id="EMD34544.1"/>
    </source>
</evidence>
<reference evidence="12 13" key="1">
    <citation type="journal article" date="2012" name="Proc. Natl. Acad. Sci. U.S.A.">
        <title>Comparative genomics of Ceriporiopsis subvermispora and Phanerochaete chrysosporium provide insight into selective ligninolysis.</title>
        <authorList>
            <person name="Fernandez-Fueyo E."/>
            <person name="Ruiz-Duenas F.J."/>
            <person name="Ferreira P."/>
            <person name="Floudas D."/>
            <person name="Hibbett D.S."/>
            <person name="Canessa P."/>
            <person name="Larrondo L.F."/>
            <person name="James T.Y."/>
            <person name="Seelenfreund D."/>
            <person name="Lobos S."/>
            <person name="Polanco R."/>
            <person name="Tello M."/>
            <person name="Honda Y."/>
            <person name="Watanabe T."/>
            <person name="Watanabe T."/>
            <person name="Ryu J.S."/>
            <person name="Kubicek C.P."/>
            <person name="Schmoll M."/>
            <person name="Gaskell J."/>
            <person name="Hammel K.E."/>
            <person name="St John F.J."/>
            <person name="Vanden Wymelenberg A."/>
            <person name="Sabat G."/>
            <person name="Splinter BonDurant S."/>
            <person name="Syed K."/>
            <person name="Yadav J.S."/>
            <person name="Doddapaneni H."/>
            <person name="Subramanian V."/>
            <person name="Lavin J.L."/>
            <person name="Oguiza J.A."/>
            <person name="Perez G."/>
            <person name="Pisabarro A.G."/>
            <person name="Ramirez L."/>
            <person name="Santoyo F."/>
            <person name="Master E."/>
            <person name="Coutinho P.M."/>
            <person name="Henrissat B."/>
            <person name="Lombard V."/>
            <person name="Magnuson J.K."/>
            <person name="Kuees U."/>
            <person name="Hori C."/>
            <person name="Igarashi K."/>
            <person name="Samejima M."/>
            <person name="Held B.W."/>
            <person name="Barry K.W."/>
            <person name="LaButti K.M."/>
            <person name="Lapidus A."/>
            <person name="Lindquist E.A."/>
            <person name="Lucas S.M."/>
            <person name="Riley R."/>
            <person name="Salamov A.A."/>
            <person name="Hoffmeister D."/>
            <person name="Schwenk D."/>
            <person name="Hadar Y."/>
            <person name="Yarden O."/>
            <person name="de Vries R.P."/>
            <person name="Wiebenga A."/>
            <person name="Stenlid J."/>
            <person name="Eastwood D."/>
            <person name="Grigoriev I.V."/>
            <person name="Berka R.M."/>
            <person name="Blanchette R.A."/>
            <person name="Kersten P."/>
            <person name="Martinez A.T."/>
            <person name="Vicuna R."/>
            <person name="Cullen D."/>
        </authorList>
    </citation>
    <scope>NUCLEOTIDE SEQUENCE [LARGE SCALE GENOMIC DNA]</scope>
    <source>
        <strain evidence="12 13">B</strain>
    </source>
</reference>
<evidence type="ECO:0000313" key="13">
    <source>
        <dbReference type="Proteomes" id="UP000016930"/>
    </source>
</evidence>
<keyword evidence="6 10" id="KW-0560">Oxidoreductase</keyword>
<organism evidence="12 13">
    <name type="scientific">Ceriporiopsis subvermispora (strain B)</name>
    <name type="common">White-rot fungus</name>
    <name type="synonym">Gelatoporia subvermispora</name>
    <dbReference type="NCBI Taxonomy" id="914234"/>
    <lineage>
        <taxon>Eukaryota</taxon>
        <taxon>Fungi</taxon>
        <taxon>Dikarya</taxon>
        <taxon>Basidiomycota</taxon>
        <taxon>Agaricomycotina</taxon>
        <taxon>Agaricomycetes</taxon>
        <taxon>Polyporales</taxon>
        <taxon>Gelatoporiaceae</taxon>
        <taxon>Gelatoporia</taxon>
    </lineage>
</organism>
<dbReference type="InterPro" id="IPR001128">
    <property type="entry name" value="Cyt_P450"/>
</dbReference>
<dbReference type="GO" id="GO:0004497">
    <property type="term" value="F:monooxygenase activity"/>
    <property type="evidence" value="ECO:0007669"/>
    <property type="project" value="UniProtKB-KW"/>
</dbReference>
<keyword evidence="11" id="KW-0732">Signal</keyword>
<evidence type="ECO:0000256" key="4">
    <source>
        <dbReference type="ARBA" id="ARBA00022617"/>
    </source>
</evidence>
<dbReference type="SUPFAM" id="SSF48264">
    <property type="entry name" value="Cytochrome P450"/>
    <property type="match status" value="1"/>
</dbReference>
<dbReference type="GO" id="GO:0016705">
    <property type="term" value="F:oxidoreductase activity, acting on paired donors, with incorporation or reduction of molecular oxygen"/>
    <property type="evidence" value="ECO:0007669"/>
    <property type="project" value="InterPro"/>
</dbReference>
<dbReference type="Gene3D" id="1.10.630.10">
    <property type="entry name" value="Cytochrome P450"/>
    <property type="match status" value="1"/>
</dbReference>
<keyword evidence="13" id="KW-1185">Reference proteome</keyword>
<dbReference type="AlphaFoldDB" id="M2PF61"/>
<name>M2PF61_CERS8</name>
<evidence type="ECO:0000256" key="10">
    <source>
        <dbReference type="RuleBase" id="RU000461"/>
    </source>
</evidence>
<sequence length="516" mass="58166">MVRTCLFWISLYCDVSAGHSLCNVYQDQVGDNDFRWIKEYGYAWLTKGCWGVSRSHVPQALQHIFHKSGYRYPKVVEAIQITRQIAGDGILVANGTDHARIRKIMNPAFTAAQLRTFIPLFRSCAGKLCGAWKERLRTVTTESDRTINVNSWFARAAFDMVGEAAFDYHCGALDDSENEVVKAYSNLFADSLLFPTKITVLFRSLWGLIPNRLLRYVEYLPTRENIRFRHTLKVVNRLSAKIIAEKTKARIQKKDEKERDMMSIFVKANASEHPSTRLSDKEMISLMATLMLGANETTSSSLGWLCWELAKHPEWQKKLREEIALIRDRVTARGDADFSAGDYDAMSNVLAAIKESMRLHPLVHTLARVAGCEDVIPLSQPVISTKGDVVTEIPVSAGQTVIISICGYHRLKDVWGEDPDAFKPERFLVTREGQINVGIFANLMSFSGGLRGCIGWRFAILQTQAMLVELLDNFEFAIPDDKPEIQRVPAGQMISMVRNKMHLGTQMPLKISVLGG</sequence>
<dbReference type="PANTHER" id="PTHR24305">
    <property type="entry name" value="CYTOCHROME P450"/>
    <property type="match status" value="1"/>
</dbReference>